<dbReference type="InterPro" id="IPR052716">
    <property type="entry name" value="MOSC_domain"/>
</dbReference>
<dbReference type="Proteomes" id="UP000683575">
    <property type="component" value="Chromosome"/>
</dbReference>
<dbReference type="AlphaFoldDB" id="A0A975SXN9"/>
<feature type="domain" description="MOSC" evidence="1">
    <location>
        <begin position="16"/>
        <end position="141"/>
    </location>
</feature>
<dbReference type="EMBL" id="CP077062">
    <property type="protein sequence ID" value="QWZ07858.1"/>
    <property type="molecule type" value="Genomic_DNA"/>
</dbReference>
<gene>
    <name evidence="2" type="ORF">KRR39_21145</name>
</gene>
<evidence type="ECO:0000313" key="2">
    <source>
        <dbReference type="EMBL" id="QWZ07858.1"/>
    </source>
</evidence>
<dbReference type="Pfam" id="PF03473">
    <property type="entry name" value="MOSC"/>
    <property type="match status" value="1"/>
</dbReference>
<evidence type="ECO:0000259" key="1">
    <source>
        <dbReference type="PROSITE" id="PS51340"/>
    </source>
</evidence>
<name>A0A975SXN9_9ACTN</name>
<dbReference type="KEGG" id="nps:KRR39_21145"/>
<evidence type="ECO:0000313" key="3">
    <source>
        <dbReference type="Proteomes" id="UP000683575"/>
    </source>
</evidence>
<dbReference type="GO" id="GO:0030170">
    <property type="term" value="F:pyridoxal phosphate binding"/>
    <property type="evidence" value="ECO:0007669"/>
    <property type="project" value="InterPro"/>
</dbReference>
<organism evidence="2 3">
    <name type="scientific">Nocardioides panacis</name>
    <dbReference type="NCBI Taxonomy" id="2849501"/>
    <lineage>
        <taxon>Bacteria</taxon>
        <taxon>Bacillati</taxon>
        <taxon>Actinomycetota</taxon>
        <taxon>Actinomycetes</taxon>
        <taxon>Propionibacteriales</taxon>
        <taxon>Nocardioidaceae</taxon>
        <taxon>Nocardioides</taxon>
    </lineage>
</organism>
<keyword evidence="3" id="KW-1185">Reference proteome</keyword>
<reference evidence="2" key="1">
    <citation type="submission" date="2021-06" db="EMBL/GenBank/DDBJ databases">
        <title>Complete genome sequence of Nocardioides sp. G188.</title>
        <authorList>
            <person name="Im W.-T."/>
        </authorList>
    </citation>
    <scope>NUCLEOTIDE SEQUENCE</scope>
    <source>
        <strain evidence="2">G188</strain>
    </source>
</reference>
<dbReference type="InterPro" id="IPR005302">
    <property type="entry name" value="MoCF_Sase_C"/>
</dbReference>
<dbReference type="PANTHER" id="PTHR36930:SF1">
    <property type="entry name" value="MOSC DOMAIN-CONTAINING PROTEIN"/>
    <property type="match status" value="1"/>
</dbReference>
<sequence>MVVALRVAPGRRLPMKPVDEVVVETGRGIVGDRYHGTRHRHVTLQSAERLAEAAAELGVPVLPEGTRRNVTVAGFDVPTAPGTRIRVGDVLLEVVRVAAPCRILDDEIAPGAAAALRRRAGSVCRVLAGGDLRVGDPVAVDVSDR</sequence>
<dbReference type="GO" id="GO:0003824">
    <property type="term" value="F:catalytic activity"/>
    <property type="evidence" value="ECO:0007669"/>
    <property type="project" value="InterPro"/>
</dbReference>
<dbReference type="GO" id="GO:0030151">
    <property type="term" value="F:molybdenum ion binding"/>
    <property type="evidence" value="ECO:0007669"/>
    <property type="project" value="InterPro"/>
</dbReference>
<accession>A0A975SXN9</accession>
<dbReference type="PANTHER" id="PTHR36930">
    <property type="entry name" value="METAL-SULFUR CLUSTER BIOSYNTHESIS PROTEINS YUAD-RELATED"/>
    <property type="match status" value="1"/>
</dbReference>
<dbReference type="PROSITE" id="PS51340">
    <property type="entry name" value="MOSC"/>
    <property type="match status" value="1"/>
</dbReference>
<proteinExistence type="predicted"/>
<protein>
    <submittedName>
        <fullName evidence="2">MOSC domain-containing protein</fullName>
    </submittedName>
</protein>